<dbReference type="HAMAP" id="MF_02090">
    <property type="entry name" value="NadE_glutamine_dep"/>
    <property type="match status" value="1"/>
</dbReference>
<feature type="binding site" evidence="7">
    <location>
        <position position="197"/>
    </location>
    <ligand>
        <name>L-glutamine</name>
        <dbReference type="ChEBI" id="CHEBI:58359"/>
    </ligand>
</feature>
<evidence type="ECO:0000256" key="9">
    <source>
        <dbReference type="RuleBase" id="RU003811"/>
    </source>
</evidence>
<dbReference type="GO" id="GO:0008795">
    <property type="term" value="F:NAD+ synthase activity"/>
    <property type="evidence" value="ECO:0007669"/>
    <property type="project" value="UniProtKB-UniRule"/>
</dbReference>
<dbReference type="InterPro" id="IPR014729">
    <property type="entry name" value="Rossmann-like_a/b/a_fold"/>
</dbReference>
<dbReference type="PANTHER" id="PTHR23090:SF9">
    <property type="entry name" value="GLUTAMINE-DEPENDENT NAD(+) SYNTHETASE"/>
    <property type="match status" value="1"/>
</dbReference>
<dbReference type="GO" id="GO:0003952">
    <property type="term" value="F:NAD+ synthase (glutamine-hydrolyzing) activity"/>
    <property type="evidence" value="ECO:0007669"/>
    <property type="project" value="UniProtKB-UniRule"/>
</dbReference>
<dbReference type="Gene3D" id="3.40.50.620">
    <property type="entry name" value="HUPs"/>
    <property type="match status" value="1"/>
</dbReference>
<protein>
    <recommendedName>
        <fullName evidence="7 8">Glutamine-dependent NAD(+) synthetase</fullName>
        <ecNumber evidence="7 8">6.3.5.1</ecNumber>
    </recommendedName>
    <alternativeName>
        <fullName evidence="7 8">NAD(+) synthase [glutamine-hydrolyzing]</fullName>
    </alternativeName>
</protein>
<dbReference type="AlphaFoldDB" id="A0A9D2CZB6"/>
<dbReference type="GO" id="GO:0004359">
    <property type="term" value="F:glutaminase activity"/>
    <property type="evidence" value="ECO:0007669"/>
    <property type="project" value="InterPro"/>
</dbReference>
<dbReference type="PANTHER" id="PTHR23090">
    <property type="entry name" value="NH 3 /GLUTAMINE-DEPENDENT NAD + SYNTHETASE"/>
    <property type="match status" value="1"/>
</dbReference>
<dbReference type="CDD" id="cd07570">
    <property type="entry name" value="GAT_Gln-NAD-synth"/>
    <property type="match status" value="1"/>
</dbReference>
<feature type="binding site" evidence="7">
    <location>
        <begin position="470"/>
        <end position="473"/>
    </location>
    <ligand>
        <name>deamido-NAD(+)</name>
        <dbReference type="ChEBI" id="CHEBI:58437"/>
        <note>ligand shared between two neighboring subunits</note>
    </ligand>
</feature>
<dbReference type="Proteomes" id="UP000824132">
    <property type="component" value="Unassembled WGS sequence"/>
</dbReference>
<dbReference type="GO" id="GO:0005524">
    <property type="term" value="F:ATP binding"/>
    <property type="evidence" value="ECO:0007669"/>
    <property type="project" value="UniProtKB-UniRule"/>
</dbReference>
<evidence type="ECO:0000313" key="11">
    <source>
        <dbReference type="EMBL" id="HIZ03584.1"/>
    </source>
</evidence>
<dbReference type="InterPro" id="IPR036526">
    <property type="entry name" value="C-N_Hydrolase_sf"/>
</dbReference>
<dbReference type="NCBIfam" id="NF002730">
    <property type="entry name" value="PRK02628.1"/>
    <property type="match status" value="1"/>
</dbReference>
<evidence type="ECO:0000256" key="8">
    <source>
        <dbReference type="PIRNR" id="PIRNR006630"/>
    </source>
</evidence>
<feature type="binding site" evidence="7">
    <location>
        <position position="121"/>
    </location>
    <ligand>
        <name>L-glutamine</name>
        <dbReference type="ChEBI" id="CHEBI:58359"/>
    </ligand>
</feature>
<dbReference type="PROSITE" id="PS50263">
    <property type="entry name" value="CN_HYDROLASE"/>
    <property type="match status" value="1"/>
</dbReference>
<feature type="binding site" evidence="7">
    <location>
        <position position="203"/>
    </location>
    <ligand>
        <name>L-glutamine</name>
        <dbReference type="ChEBI" id="CHEBI:58359"/>
    </ligand>
</feature>
<evidence type="ECO:0000256" key="4">
    <source>
        <dbReference type="ARBA" id="ARBA00022741"/>
    </source>
</evidence>
<gene>
    <name evidence="7" type="primary">nadE</name>
    <name evidence="11" type="ORF">H9727_04790</name>
</gene>
<feature type="binding site" evidence="7">
    <location>
        <position position="460"/>
    </location>
    <ligand>
        <name>ATP</name>
        <dbReference type="ChEBI" id="CHEBI:30616"/>
    </ligand>
</feature>
<feature type="binding site" evidence="7">
    <location>
        <begin position="350"/>
        <end position="357"/>
    </location>
    <ligand>
        <name>ATP</name>
        <dbReference type="ChEBI" id="CHEBI:30616"/>
    </ligand>
</feature>
<dbReference type="PIRSF" id="PIRSF006630">
    <property type="entry name" value="NADS_GAT"/>
    <property type="match status" value="1"/>
</dbReference>
<feature type="active site" description="Nucleophile; for glutaminase activity" evidence="7">
    <location>
        <position position="170"/>
    </location>
</feature>
<dbReference type="Gene3D" id="1.10.10.1140">
    <property type="entry name" value="Glutamine-dependent NAD+ synthetase, C-terminal domain"/>
    <property type="match status" value="1"/>
</dbReference>
<evidence type="ECO:0000256" key="5">
    <source>
        <dbReference type="ARBA" id="ARBA00022840"/>
    </source>
</evidence>
<dbReference type="InterPro" id="IPR014445">
    <property type="entry name" value="Gln-dep_NAD_synthase"/>
</dbReference>
<evidence type="ECO:0000313" key="12">
    <source>
        <dbReference type="Proteomes" id="UP000824132"/>
    </source>
</evidence>
<dbReference type="InterPro" id="IPR022310">
    <property type="entry name" value="NAD/GMP_synthase"/>
</dbReference>
<evidence type="ECO:0000256" key="7">
    <source>
        <dbReference type="HAMAP-Rule" id="MF_02090"/>
    </source>
</evidence>
<dbReference type="InterPro" id="IPR003010">
    <property type="entry name" value="C-N_Hydrolase"/>
</dbReference>
<dbReference type="SUPFAM" id="SSF52402">
    <property type="entry name" value="Adenine nucleotide alpha hydrolases-like"/>
    <property type="match status" value="1"/>
</dbReference>
<dbReference type="EC" id="6.3.5.1" evidence="7 8"/>
<dbReference type="NCBIfam" id="TIGR00552">
    <property type="entry name" value="nadE"/>
    <property type="match status" value="1"/>
</dbReference>
<feature type="domain" description="CN hydrolase" evidence="10">
    <location>
        <begin position="6"/>
        <end position="268"/>
    </location>
</feature>
<comment type="catalytic activity">
    <reaction evidence="7 8">
        <text>deamido-NAD(+) + L-glutamine + ATP + H2O = L-glutamate + AMP + diphosphate + NAD(+) + H(+)</text>
        <dbReference type="Rhea" id="RHEA:24384"/>
        <dbReference type="ChEBI" id="CHEBI:15377"/>
        <dbReference type="ChEBI" id="CHEBI:15378"/>
        <dbReference type="ChEBI" id="CHEBI:29985"/>
        <dbReference type="ChEBI" id="CHEBI:30616"/>
        <dbReference type="ChEBI" id="CHEBI:33019"/>
        <dbReference type="ChEBI" id="CHEBI:57540"/>
        <dbReference type="ChEBI" id="CHEBI:58359"/>
        <dbReference type="ChEBI" id="CHEBI:58437"/>
        <dbReference type="ChEBI" id="CHEBI:456215"/>
        <dbReference type="EC" id="6.3.5.1"/>
    </reaction>
</comment>
<organism evidence="11 12">
    <name type="scientific">Candidatus Borkfalkia avistercoris</name>
    <dbReference type="NCBI Taxonomy" id="2838504"/>
    <lineage>
        <taxon>Bacteria</taxon>
        <taxon>Bacillati</taxon>
        <taxon>Bacillota</taxon>
        <taxon>Clostridia</taxon>
        <taxon>Christensenellales</taxon>
        <taxon>Christensenellaceae</taxon>
        <taxon>Candidatus Borkfalkia</taxon>
    </lineage>
</organism>
<evidence type="ECO:0000256" key="2">
    <source>
        <dbReference type="ARBA" id="ARBA00007145"/>
    </source>
</evidence>
<keyword evidence="3 7" id="KW-0436">Ligase</keyword>
<dbReference type="GO" id="GO:0009435">
    <property type="term" value="P:NAD+ biosynthetic process"/>
    <property type="evidence" value="ECO:0007669"/>
    <property type="project" value="UniProtKB-UniRule"/>
</dbReference>
<dbReference type="SUPFAM" id="SSF56317">
    <property type="entry name" value="Carbon-nitrogen hydrolase"/>
    <property type="match status" value="1"/>
</dbReference>
<keyword evidence="5 7" id="KW-0067">ATP-binding</keyword>
<dbReference type="Gene3D" id="3.60.110.10">
    <property type="entry name" value="Carbon-nitrogen hydrolase"/>
    <property type="match status" value="1"/>
</dbReference>
<dbReference type="InterPro" id="IPR041856">
    <property type="entry name" value="NAD+_synth_C"/>
</dbReference>
<accession>A0A9D2CZB6</accession>
<evidence type="ECO:0000256" key="1">
    <source>
        <dbReference type="ARBA" id="ARBA00005188"/>
    </source>
</evidence>
<proteinExistence type="inferred from homology"/>
<evidence type="ECO:0000256" key="3">
    <source>
        <dbReference type="ARBA" id="ARBA00022598"/>
    </source>
</evidence>
<reference evidence="11" key="2">
    <citation type="submission" date="2021-04" db="EMBL/GenBank/DDBJ databases">
        <authorList>
            <person name="Gilroy R."/>
        </authorList>
    </citation>
    <scope>NUCLEOTIDE SEQUENCE</scope>
    <source>
        <strain evidence="11">CHK187-5294</strain>
    </source>
</reference>
<comment type="similarity">
    <text evidence="2 7 8">In the C-terminal section; belongs to the NAD synthetase family.</text>
</comment>
<evidence type="ECO:0000259" key="10">
    <source>
        <dbReference type="PROSITE" id="PS50263"/>
    </source>
</evidence>
<dbReference type="CDD" id="cd00553">
    <property type="entry name" value="NAD_synthase"/>
    <property type="match status" value="1"/>
</dbReference>
<dbReference type="GO" id="GO:0005737">
    <property type="term" value="C:cytoplasm"/>
    <property type="evidence" value="ECO:0007669"/>
    <property type="project" value="InterPro"/>
</dbReference>
<comment type="similarity">
    <text evidence="9">Belongs to the NAD synthetase family.</text>
</comment>
<feature type="binding site" evidence="7">
    <location>
        <position position="436"/>
    </location>
    <ligand>
        <name>deamido-NAD(+)</name>
        <dbReference type="ChEBI" id="CHEBI:58437"/>
        <note>ligand shared between two neighboring subunits</note>
    </ligand>
</feature>
<keyword evidence="6 7" id="KW-0520">NAD</keyword>
<feature type="active site" description="Proton acceptor; for glutaminase activity" evidence="7">
    <location>
        <position position="46"/>
    </location>
</feature>
<comment type="caution">
    <text evidence="11">The sequence shown here is derived from an EMBL/GenBank/DDBJ whole genome shotgun (WGS) entry which is preliminary data.</text>
</comment>
<feature type="active site" description="For glutaminase activity" evidence="7">
    <location>
        <position position="115"/>
    </location>
</feature>
<keyword evidence="4 7" id="KW-0547">Nucleotide-binding</keyword>
<dbReference type="EMBL" id="DXCL01000026">
    <property type="protein sequence ID" value="HIZ03584.1"/>
    <property type="molecule type" value="Genomic_DNA"/>
</dbReference>
<name>A0A9D2CZB6_9FIRM</name>
<comment type="function">
    <text evidence="7">Catalyzes the ATP-dependent amidation of deamido-NAD to form NAD. Uses L-glutamine as a nitrogen source.</text>
</comment>
<dbReference type="Pfam" id="PF00795">
    <property type="entry name" value="CN_hydrolase"/>
    <property type="match status" value="1"/>
</dbReference>
<feature type="binding site" evidence="7">
    <location>
        <position position="596"/>
    </location>
    <ligand>
        <name>deamido-NAD(+)</name>
        <dbReference type="ChEBI" id="CHEBI:58437"/>
        <note>ligand shared between two neighboring subunits</note>
    </ligand>
</feature>
<reference evidence="11" key="1">
    <citation type="journal article" date="2021" name="PeerJ">
        <title>Extensive microbial diversity within the chicken gut microbiome revealed by metagenomics and culture.</title>
        <authorList>
            <person name="Gilroy R."/>
            <person name="Ravi A."/>
            <person name="Getino M."/>
            <person name="Pursley I."/>
            <person name="Horton D.L."/>
            <person name="Alikhan N.F."/>
            <person name="Baker D."/>
            <person name="Gharbi K."/>
            <person name="Hall N."/>
            <person name="Watson M."/>
            <person name="Adriaenssens E.M."/>
            <person name="Foster-Nyarko E."/>
            <person name="Jarju S."/>
            <person name="Secka A."/>
            <person name="Antonio M."/>
            <person name="Oren A."/>
            <person name="Chaudhuri R.R."/>
            <person name="La Ragione R."/>
            <person name="Hildebrand F."/>
            <person name="Pallen M.J."/>
        </authorList>
    </citation>
    <scope>NUCLEOTIDE SEQUENCE</scope>
    <source>
        <strain evidence="11">CHK187-5294</strain>
    </source>
</reference>
<dbReference type="Pfam" id="PF02540">
    <property type="entry name" value="NAD_synthase"/>
    <property type="match status" value="1"/>
</dbReference>
<evidence type="ECO:0000256" key="6">
    <source>
        <dbReference type="ARBA" id="ARBA00023027"/>
    </source>
</evidence>
<dbReference type="InterPro" id="IPR003694">
    <property type="entry name" value="NAD_synthase"/>
</dbReference>
<comment type="pathway">
    <text evidence="1 7 8">Cofactor biosynthesis; NAD(+) biosynthesis; NAD(+) from deamido-NAD(+) (L-Gln route): step 1/1.</text>
</comment>
<sequence length="633" mass="69523">MKHGFVKVAAVTPALRVADVRFNAENISRAIGEAEKAGVQLLVFPELSLCGYTCGDLFGQKVLLDDCFAFLRTIVEETKDKQLLVFVGVPVRLGGVLYNCAAALNGGRVLAFIPKTHLPNYAEFYEKRNFQPYAGENTEIDFYGDRVPFGNKIVFAEEKEADFTVSAELCEDLWVPAPPSAAHAHAGANIIVNLSASDETAGKAEYRRLLVRSQSAKTVSGYVYADAGEGESSTDMTFSGHNIISENGEILKESVLFENGMIVSEIDAEKLSFERRRINTFYDGRDLGGYRTISFKASSRGEKLTRPVARLPFVPQGGALGERAELILSIQAAGLGKRLAHTGARAAVLGISGGLDSALALLVTVRAFKKLGRDLKDIIAVTMPCFGTTDKTYNNSLALMRALGVTFKTVNIADSVRAHFKDIGHDECVKNAAYENAQARMRTMVLMNIANDAGGFVVGTGDLSELALGWATYNGDHMSMYGVNASVPKTLVKYLISYEAERLGGQLKETLNDILNTEISPELLPPEDGKIAQKTEELVGPYELHDFYLYYAIRWGFSPKKVLFLAETAFAGIYEKEVIKKWLVSFYKRFFSQQFKRSCLPDGVKVGSVSLSPRGDWRMPSDACVQSWLKELE</sequence>
<feature type="binding site" evidence="7">
    <location>
        <position position="465"/>
    </location>
    <ligand>
        <name>deamido-NAD(+)</name>
        <dbReference type="ChEBI" id="CHEBI:58437"/>
        <note>ligand shared between two neighboring subunits</note>
    </ligand>
</feature>